<proteinExistence type="predicted"/>
<evidence type="ECO:0000313" key="3">
    <source>
        <dbReference type="Proteomes" id="UP001141806"/>
    </source>
</evidence>
<sequence length="233" mass="26901">MIVRQWKRRSAAFADSKMTNHFEGKEIFRFYFYFWVLHVHGVRPGVAEIWTRVASSCLGPWTLRKEEPRNGKSHLYNCESVREVQNRPGSYRIFDSKSLLRSQQGKPILSKGKGLHFNEKNNAEITLREVEVGGEDSEELEEKIEETKLDKGKKEDKEKKKEKEEDKGEKKRKHGKDKSSDVEKLKKKLDKINTKIQALLEKKADIMRLISEAEAEKCAIAEKPKDTVAGVVA</sequence>
<dbReference type="Proteomes" id="UP001141806">
    <property type="component" value="Unassembled WGS sequence"/>
</dbReference>
<dbReference type="EMBL" id="JAMYWD010000002">
    <property type="protein sequence ID" value="KAJ4978817.1"/>
    <property type="molecule type" value="Genomic_DNA"/>
</dbReference>
<name>A0A9Q0KXR3_9MAGN</name>
<accession>A0A9Q0KXR3</accession>
<feature type="region of interest" description="Disordered" evidence="1">
    <location>
        <begin position="130"/>
        <end position="184"/>
    </location>
</feature>
<comment type="caution">
    <text evidence="2">The sequence shown here is derived from an EMBL/GenBank/DDBJ whole genome shotgun (WGS) entry which is preliminary data.</text>
</comment>
<feature type="compositionally biased region" description="Basic and acidic residues" evidence="1">
    <location>
        <begin position="145"/>
        <end position="169"/>
    </location>
</feature>
<feature type="compositionally biased region" description="Acidic residues" evidence="1">
    <location>
        <begin position="132"/>
        <end position="144"/>
    </location>
</feature>
<keyword evidence="3" id="KW-1185">Reference proteome</keyword>
<gene>
    <name evidence="2" type="ORF">NE237_009597</name>
</gene>
<evidence type="ECO:0000256" key="1">
    <source>
        <dbReference type="SAM" id="MobiDB-lite"/>
    </source>
</evidence>
<evidence type="ECO:0000313" key="2">
    <source>
        <dbReference type="EMBL" id="KAJ4978817.1"/>
    </source>
</evidence>
<organism evidence="2 3">
    <name type="scientific">Protea cynaroides</name>
    <dbReference type="NCBI Taxonomy" id="273540"/>
    <lineage>
        <taxon>Eukaryota</taxon>
        <taxon>Viridiplantae</taxon>
        <taxon>Streptophyta</taxon>
        <taxon>Embryophyta</taxon>
        <taxon>Tracheophyta</taxon>
        <taxon>Spermatophyta</taxon>
        <taxon>Magnoliopsida</taxon>
        <taxon>Proteales</taxon>
        <taxon>Proteaceae</taxon>
        <taxon>Protea</taxon>
    </lineage>
</organism>
<reference evidence="2" key="1">
    <citation type="journal article" date="2023" name="Plant J.">
        <title>The genome of the king protea, Protea cynaroides.</title>
        <authorList>
            <person name="Chang J."/>
            <person name="Duong T.A."/>
            <person name="Schoeman C."/>
            <person name="Ma X."/>
            <person name="Roodt D."/>
            <person name="Barker N."/>
            <person name="Li Z."/>
            <person name="Van de Peer Y."/>
            <person name="Mizrachi E."/>
        </authorList>
    </citation>
    <scope>NUCLEOTIDE SEQUENCE</scope>
    <source>
        <tissue evidence="2">Young leaves</tissue>
    </source>
</reference>
<dbReference type="AlphaFoldDB" id="A0A9Q0KXR3"/>
<protein>
    <submittedName>
        <fullName evidence="2">Uncharacterized protein</fullName>
    </submittedName>
</protein>